<comment type="caution">
    <text evidence="3">The sequence shown here is derived from an EMBL/GenBank/DDBJ whole genome shotgun (WGS) entry which is preliminary data.</text>
</comment>
<proteinExistence type="predicted"/>
<feature type="compositionally biased region" description="Low complexity" evidence="1">
    <location>
        <begin position="31"/>
        <end position="48"/>
    </location>
</feature>
<feature type="compositionally biased region" description="Polar residues" evidence="1">
    <location>
        <begin position="49"/>
        <end position="58"/>
    </location>
</feature>
<feature type="compositionally biased region" description="Basic residues" evidence="1">
    <location>
        <begin position="59"/>
        <end position="71"/>
    </location>
</feature>
<organism evidence="3 4">
    <name type="scientific">Jiangella ureilytica</name>
    <dbReference type="NCBI Taxonomy" id="2530374"/>
    <lineage>
        <taxon>Bacteria</taxon>
        <taxon>Bacillati</taxon>
        <taxon>Actinomycetota</taxon>
        <taxon>Actinomycetes</taxon>
        <taxon>Jiangellales</taxon>
        <taxon>Jiangellaceae</taxon>
        <taxon>Jiangella</taxon>
    </lineage>
</organism>
<name>A0A4R4RBG5_9ACTN</name>
<keyword evidence="4" id="KW-1185">Reference proteome</keyword>
<dbReference type="EMBL" id="SMKL01000131">
    <property type="protein sequence ID" value="TDC45572.1"/>
    <property type="molecule type" value="Genomic_DNA"/>
</dbReference>
<sequence>MRTAECPTDADPATIEADPDCETDIEEPTATEEPAPTDSPSPTAAETPNTASPTPRVTSQRRRWFRPAGRR</sequence>
<dbReference type="EMBL" id="SMKL01000131">
    <property type="protein sequence ID" value="TDC45571.1"/>
    <property type="molecule type" value="Genomic_DNA"/>
</dbReference>
<feature type="compositionally biased region" description="Acidic residues" evidence="1">
    <location>
        <begin position="17"/>
        <end position="30"/>
    </location>
</feature>
<evidence type="ECO:0000313" key="4">
    <source>
        <dbReference type="Proteomes" id="UP000295621"/>
    </source>
</evidence>
<protein>
    <submittedName>
        <fullName evidence="3">Uncharacterized protein</fullName>
    </submittedName>
</protein>
<dbReference type="Proteomes" id="UP000295621">
    <property type="component" value="Unassembled WGS sequence"/>
</dbReference>
<gene>
    <name evidence="2" type="ORF">E1212_28705</name>
    <name evidence="3" type="ORF">E1212_28710</name>
</gene>
<accession>A0A4R4RBG5</accession>
<dbReference type="RefSeq" id="WP_131988912.1">
    <property type="nucleotide sequence ID" value="NZ_SMKL01000131.1"/>
</dbReference>
<dbReference type="AlphaFoldDB" id="A0A4R4RBG5"/>
<reference evidence="3 4" key="1">
    <citation type="submission" date="2019-02" db="EMBL/GenBank/DDBJ databases">
        <title>Draft genome sequences of novel Actinobacteria.</title>
        <authorList>
            <person name="Sahin N."/>
            <person name="Ay H."/>
            <person name="Saygin H."/>
        </authorList>
    </citation>
    <scope>NUCLEOTIDE SEQUENCE [LARGE SCALE GENOMIC DNA]</scope>
    <source>
        <strain evidence="3 4">KC603</strain>
    </source>
</reference>
<evidence type="ECO:0000313" key="2">
    <source>
        <dbReference type="EMBL" id="TDC45571.1"/>
    </source>
</evidence>
<evidence type="ECO:0000313" key="3">
    <source>
        <dbReference type="EMBL" id="TDC45572.1"/>
    </source>
</evidence>
<feature type="region of interest" description="Disordered" evidence="1">
    <location>
        <begin position="1"/>
        <end position="71"/>
    </location>
</feature>
<evidence type="ECO:0000256" key="1">
    <source>
        <dbReference type="SAM" id="MobiDB-lite"/>
    </source>
</evidence>